<organism evidence="12 13">
    <name type="scientific">Serinus canaria</name>
    <name type="common">Island canary</name>
    <name type="synonym">Fringilla canaria</name>
    <dbReference type="NCBI Taxonomy" id="9135"/>
    <lineage>
        <taxon>Eukaryota</taxon>
        <taxon>Metazoa</taxon>
        <taxon>Chordata</taxon>
        <taxon>Craniata</taxon>
        <taxon>Vertebrata</taxon>
        <taxon>Euteleostomi</taxon>
        <taxon>Archelosauria</taxon>
        <taxon>Archosauria</taxon>
        <taxon>Dinosauria</taxon>
        <taxon>Saurischia</taxon>
        <taxon>Theropoda</taxon>
        <taxon>Coelurosauria</taxon>
        <taxon>Aves</taxon>
        <taxon>Neognathae</taxon>
        <taxon>Neoaves</taxon>
        <taxon>Telluraves</taxon>
        <taxon>Australaves</taxon>
        <taxon>Passeriformes</taxon>
        <taxon>Passeroidea</taxon>
        <taxon>Fringillidae</taxon>
        <taxon>Carduelinae</taxon>
        <taxon>Serinus</taxon>
    </lineage>
</organism>
<evidence type="ECO:0000256" key="5">
    <source>
        <dbReference type="ARBA" id="ARBA00023136"/>
    </source>
</evidence>
<dbReference type="Proteomes" id="UP000694409">
    <property type="component" value="Unassembled WGS sequence"/>
</dbReference>
<keyword evidence="5" id="KW-0472">Membrane</keyword>
<comment type="subunit">
    <text evidence="10">Interacts (via lumenal domain) with lysosomal protein MFSD1; the interaction starts while both proteins are still in the endoplasmic reticulum and is required for stabilization of MFSD1 in lysosomes but has no direct effect on its targeting to lysosomes or transporter activity.</text>
</comment>
<evidence type="ECO:0000256" key="1">
    <source>
        <dbReference type="ARBA" id="ARBA00010599"/>
    </source>
</evidence>
<comment type="subcellular location">
    <subcellularLocation>
        <location evidence="9">Lysosome membrane</location>
        <topology evidence="9">Single-pass type I membrane protein</topology>
        <orientation evidence="9">Lumenal side</orientation>
    </subcellularLocation>
</comment>
<evidence type="ECO:0000256" key="2">
    <source>
        <dbReference type="ARBA" id="ARBA00022692"/>
    </source>
</evidence>
<dbReference type="AlphaFoldDB" id="A0A8C9L4A6"/>
<protein>
    <submittedName>
        <fullName evidence="12">Uncharacterized protein</fullName>
    </submittedName>
</protein>
<evidence type="ECO:0000256" key="10">
    <source>
        <dbReference type="ARBA" id="ARBA00044960"/>
    </source>
</evidence>
<evidence type="ECO:0000256" key="9">
    <source>
        <dbReference type="ARBA" id="ARBA00024189"/>
    </source>
</evidence>
<evidence type="ECO:0000313" key="12">
    <source>
        <dbReference type="Ensembl" id="ENSSCAP00000002225.1"/>
    </source>
</evidence>
<dbReference type="PANTHER" id="PTHR31981:SF1">
    <property type="entry name" value="GLYCOSYLATED LYSOSOMAL MEMBRANE PROTEIN"/>
    <property type="match status" value="1"/>
</dbReference>
<keyword evidence="7" id="KW-0458">Lysosome</keyword>
<evidence type="ECO:0000313" key="13">
    <source>
        <dbReference type="Proteomes" id="UP000694409"/>
    </source>
</evidence>
<reference evidence="12" key="1">
    <citation type="submission" date="2025-08" db="UniProtKB">
        <authorList>
            <consortium name="Ensembl"/>
        </authorList>
    </citation>
    <scope>IDENTIFICATION</scope>
</reference>
<keyword evidence="3" id="KW-0732">Signal</keyword>
<keyword evidence="2" id="KW-0812">Transmembrane</keyword>
<evidence type="ECO:0000256" key="6">
    <source>
        <dbReference type="ARBA" id="ARBA00023180"/>
    </source>
</evidence>
<accession>A0A8C9L4A6</accession>
<evidence type="ECO:0000256" key="7">
    <source>
        <dbReference type="ARBA" id="ARBA00023228"/>
    </source>
</evidence>
<reference evidence="12" key="2">
    <citation type="submission" date="2025-09" db="UniProtKB">
        <authorList>
            <consortium name="Ensembl"/>
        </authorList>
    </citation>
    <scope>IDENTIFICATION</scope>
</reference>
<sequence length="116" mass="12416">ASGPLPWSTGPSYCHPALPSPLLSLQLFEFSEAKPSEELFYPTYDLSEFSWDSLNHTLNHTALTAELRGVPATDPGGAFANGSLAFRVWQRAGGTARGRGEEDLTKGHGTCPGSRP</sequence>
<feature type="region of interest" description="Disordered" evidence="11">
    <location>
        <begin position="95"/>
        <end position="116"/>
    </location>
</feature>
<dbReference type="InterPro" id="IPR029382">
    <property type="entry name" value="NCU-G1"/>
</dbReference>
<keyword evidence="13" id="KW-1185">Reference proteome</keyword>
<name>A0A8C9L4A6_SERCA</name>
<dbReference type="Ensembl" id="ENSSCAT00000002664.1">
    <property type="protein sequence ID" value="ENSSCAP00000002225.1"/>
    <property type="gene ID" value="ENSSCAG00000001963.1"/>
</dbReference>
<dbReference type="Pfam" id="PF15065">
    <property type="entry name" value="NCU-G1"/>
    <property type="match status" value="1"/>
</dbReference>
<evidence type="ECO:0000256" key="3">
    <source>
        <dbReference type="ARBA" id="ARBA00022729"/>
    </source>
</evidence>
<dbReference type="GO" id="GO:0005765">
    <property type="term" value="C:lysosomal membrane"/>
    <property type="evidence" value="ECO:0007669"/>
    <property type="project" value="UniProtKB-SubCell"/>
</dbReference>
<proteinExistence type="inferred from homology"/>
<evidence type="ECO:0000256" key="11">
    <source>
        <dbReference type="SAM" id="MobiDB-lite"/>
    </source>
</evidence>
<keyword evidence="4" id="KW-1133">Transmembrane helix</keyword>
<comment type="function">
    <text evidence="8">Required to protect lysosomal transporter MFSD1 from lysosomal proteolysis and for MFSD1 lysosomal localization.</text>
</comment>
<keyword evidence="6" id="KW-0325">Glycoprotein</keyword>
<evidence type="ECO:0000256" key="8">
    <source>
        <dbReference type="ARBA" id="ARBA00024176"/>
    </source>
</evidence>
<evidence type="ECO:0000256" key="4">
    <source>
        <dbReference type="ARBA" id="ARBA00022989"/>
    </source>
</evidence>
<comment type="similarity">
    <text evidence="1">Belongs to the GLMP family.</text>
</comment>
<dbReference type="PANTHER" id="PTHR31981">
    <property type="entry name" value="GLYCOSYLATED LYSOSOMAL MEMBRANE PROTEIN"/>
    <property type="match status" value="1"/>
</dbReference>